<evidence type="ECO:0000313" key="7">
    <source>
        <dbReference type="Proteomes" id="UP001164459"/>
    </source>
</evidence>
<evidence type="ECO:0000256" key="2">
    <source>
        <dbReference type="ARBA" id="ARBA00023004"/>
    </source>
</evidence>
<proteinExistence type="predicted"/>
<dbReference type="PROSITE" id="PS51379">
    <property type="entry name" value="4FE4S_FER_2"/>
    <property type="match status" value="1"/>
</dbReference>
<dbReference type="Proteomes" id="UP001164459">
    <property type="component" value="Chromosome"/>
</dbReference>
<keyword evidence="1" id="KW-0479">Metal-binding</keyword>
<dbReference type="InterPro" id="IPR017896">
    <property type="entry name" value="4Fe4S_Fe-S-bd"/>
</dbReference>
<keyword evidence="7" id="KW-1185">Reference proteome</keyword>
<dbReference type="InterPro" id="IPR017900">
    <property type="entry name" value="4Fe4S_Fe_S_CS"/>
</dbReference>
<dbReference type="PROSITE" id="PS00198">
    <property type="entry name" value="4FE4S_FER_1"/>
    <property type="match status" value="1"/>
</dbReference>
<feature type="region of interest" description="Disordered" evidence="4">
    <location>
        <begin position="1"/>
        <end position="21"/>
    </location>
</feature>
<evidence type="ECO:0000313" key="6">
    <source>
        <dbReference type="EMBL" id="WAS95223.1"/>
    </source>
</evidence>
<feature type="compositionally biased region" description="Basic and acidic residues" evidence="4">
    <location>
        <begin position="11"/>
        <end position="21"/>
    </location>
</feature>
<dbReference type="Gene3D" id="3.30.70.3270">
    <property type="match status" value="1"/>
</dbReference>
<evidence type="ECO:0000256" key="1">
    <source>
        <dbReference type="ARBA" id="ARBA00022723"/>
    </source>
</evidence>
<accession>A0ABY7H7T1</accession>
<evidence type="ECO:0000256" key="4">
    <source>
        <dbReference type="SAM" id="MobiDB-lite"/>
    </source>
</evidence>
<dbReference type="Gene3D" id="3.30.1050.10">
    <property type="entry name" value="SCP2 sterol-binding domain"/>
    <property type="match status" value="1"/>
</dbReference>
<dbReference type="InterPro" id="IPR036527">
    <property type="entry name" value="SCP2_sterol-bd_dom_sf"/>
</dbReference>
<dbReference type="Pfam" id="PF02036">
    <property type="entry name" value="SCP2"/>
    <property type="match status" value="1"/>
</dbReference>
<organism evidence="6 7">
    <name type="scientific">Nannocystis punicea</name>
    <dbReference type="NCBI Taxonomy" id="2995304"/>
    <lineage>
        <taxon>Bacteria</taxon>
        <taxon>Pseudomonadati</taxon>
        <taxon>Myxococcota</taxon>
        <taxon>Polyangia</taxon>
        <taxon>Nannocystales</taxon>
        <taxon>Nannocystaceae</taxon>
        <taxon>Nannocystis</taxon>
    </lineage>
</organism>
<feature type="domain" description="4Fe-4S ferredoxin-type" evidence="5">
    <location>
        <begin position="198"/>
        <end position="227"/>
    </location>
</feature>
<evidence type="ECO:0000256" key="3">
    <source>
        <dbReference type="ARBA" id="ARBA00023014"/>
    </source>
</evidence>
<name>A0ABY7H7T1_9BACT</name>
<dbReference type="Pfam" id="PF00037">
    <property type="entry name" value="Fer4"/>
    <property type="match status" value="1"/>
</dbReference>
<sequence length="459" mass="50647">MIALPLEVTMPDDRPRRTPLDDHPTVLAVRARPAPPAPERLTLARVRELALAAGADDAGVVSIDDPALAEERPHVERALPGVRTLVPIVLRMHVDDVRSPTRSVANVEFHRTGHEVDEVARELAVALSGLGHPSIHPAMAFPMEMESFPERSWIVSHKRVAVAAGLGTMGLHRNVIHPRFGSFVLLGTVLTTAEIEGRSPRLDFDPCISCKLCVAACPVGAIEPDGAFRFSACYTHNYREFMSGFTDFVEEVADSRDRRDFRERVSQADSASMWQSLAYGPNYKAAYCLAVCPAGEDVIAPFLADRAGYLRRVVKPLTEREETIYVVQGTDAQAHVQKRFPHKRIRVVRSSLRPRSAAHFVRALPLSFQRGPARGWKATFHLDFRGDDAAMATVRIDDGTLTVTPGLHGEPDLALSCEGAVWMEILEKKRSPLLAALTGRLKVRGDRGLLVRFARCFPS</sequence>
<dbReference type="SUPFAM" id="SSF55718">
    <property type="entry name" value="SCP-like"/>
    <property type="match status" value="1"/>
</dbReference>
<evidence type="ECO:0000259" key="5">
    <source>
        <dbReference type="PROSITE" id="PS51379"/>
    </source>
</evidence>
<reference evidence="6" key="1">
    <citation type="submission" date="2022-11" db="EMBL/GenBank/DDBJ databases">
        <title>Minimal conservation of predation-associated metabolite biosynthetic gene clusters underscores biosynthetic potential of Myxococcota including descriptions for ten novel species: Archangium lansinium sp. nov., Myxococcus landrumus sp. nov., Nannocystis bai.</title>
        <authorList>
            <person name="Ahearne A."/>
            <person name="Stevens C."/>
            <person name="Dowd S."/>
        </authorList>
    </citation>
    <scope>NUCLEOTIDE SEQUENCE</scope>
    <source>
        <strain evidence="6">Fl3</strain>
    </source>
</reference>
<dbReference type="PANTHER" id="PTHR42827">
    <property type="entry name" value="IRON-SULFUR CLUSTER-BINDING PROTEIN-RELATED"/>
    <property type="match status" value="1"/>
</dbReference>
<gene>
    <name evidence="6" type="ORF">O0S08_03600</name>
</gene>
<dbReference type="PANTHER" id="PTHR42827:SF1">
    <property type="entry name" value="IRON-SULFUR CLUSTER-BINDING PROTEIN"/>
    <property type="match status" value="1"/>
</dbReference>
<dbReference type="SUPFAM" id="SSF46548">
    <property type="entry name" value="alpha-helical ferredoxin"/>
    <property type="match status" value="1"/>
</dbReference>
<keyword evidence="3" id="KW-0411">Iron-sulfur</keyword>
<dbReference type="EMBL" id="CP114040">
    <property type="protein sequence ID" value="WAS95223.1"/>
    <property type="molecule type" value="Genomic_DNA"/>
</dbReference>
<dbReference type="RefSeq" id="WP_269037555.1">
    <property type="nucleotide sequence ID" value="NZ_CP114040.1"/>
</dbReference>
<keyword evidence="2" id="KW-0408">Iron</keyword>
<protein>
    <submittedName>
        <fullName evidence="6">SCP2 sterol-binding domain-containing protein</fullName>
    </submittedName>
</protein>
<dbReference type="InterPro" id="IPR003033">
    <property type="entry name" value="SCP2_sterol-bd_dom"/>
</dbReference>